<dbReference type="AlphaFoldDB" id="A0AAW9Q5C8"/>
<evidence type="ECO:0000313" key="2">
    <source>
        <dbReference type="Proteomes" id="UP001333818"/>
    </source>
</evidence>
<name>A0AAW9Q5C8_9CYAN</name>
<protein>
    <recommendedName>
        <fullName evidence="3">Thiamine-binding protein domain-containing protein</fullName>
    </recommendedName>
</protein>
<organism evidence="1 2">
    <name type="scientific">Tumidithrix elongata BACA0141</name>
    <dbReference type="NCBI Taxonomy" id="2716417"/>
    <lineage>
        <taxon>Bacteria</taxon>
        <taxon>Bacillati</taxon>
        <taxon>Cyanobacteriota</taxon>
        <taxon>Cyanophyceae</taxon>
        <taxon>Pseudanabaenales</taxon>
        <taxon>Pseudanabaenaceae</taxon>
        <taxon>Tumidithrix</taxon>
        <taxon>Tumidithrix elongata</taxon>
    </lineage>
</organism>
<comment type="caution">
    <text evidence="1">The sequence shown here is derived from an EMBL/GenBank/DDBJ whole genome shotgun (WGS) entry which is preliminary data.</text>
</comment>
<evidence type="ECO:0008006" key="3">
    <source>
        <dbReference type="Google" id="ProtNLM"/>
    </source>
</evidence>
<dbReference type="Proteomes" id="UP001333818">
    <property type="component" value="Unassembled WGS sequence"/>
</dbReference>
<gene>
    <name evidence="1" type="ORF">V2H45_13825</name>
</gene>
<reference evidence="1" key="1">
    <citation type="submission" date="2024-01" db="EMBL/GenBank/DDBJ databases">
        <title>Bank of Algae and Cyanobacteria of the Azores (BACA) strain genomes.</title>
        <authorList>
            <person name="Luz R."/>
            <person name="Cordeiro R."/>
            <person name="Fonseca A."/>
            <person name="Goncalves V."/>
        </authorList>
    </citation>
    <scope>NUCLEOTIDE SEQUENCE</scope>
    <source>
        <strain evidence="1">BACA0141</strain>
    </source>
</reference>
<sequence length="52" mass="5534">MCRPDTADRLQKAVENVIGKGTHVTYELASADVTSVGKQEMAEAIAAKLTKS</sequence>
<dbReference type="Gene3D" id="3.40.718.10">
    <property type="entry name" value="Isopropylmalate Dehydrogenase"/>
    <property type="match status" value="1"/>
</dbReference>
<dbReference type="EMBL" id="JAZBJZ010000053">
    <property type="protein sequence ID" value="MEE3717816.1"/>
    <property type="molecule type" value="Genomic_DNA"/>
</dbReference>
<keyword evidence="2" id="KW-1185">Reference proteome</keyword>
<evidence type="ECO:0000313" key="1">
    <source>
        <dbReference type="EMBL" id="MEE3717816.1"/>
    </source>
</evidence>
<accession>A0AAW9Q5C8</accession>
<dbReference type="RefSeq" id="WP_330484247.1">
    <property type="nucleotide sequence ID" value="NZ_JAZBJZ010000053.1"/>
</dbReference>
<dbReference type="SUPFAM" id="SSF53659">
    <property type="entry name" value="Isocitrate/Isopropylmalate dehydrogenase-like"/>
    <property type="match status" value="1"/>
</dbReference>
<proteinExistence type="predicted"/>